<dbReference type="EMBL" id="FQZF01000007">
    <property type="protein sequence ID" value="SHI97563.1"/>
    <property type="molecule type" value="Genomic_DNA"/>
</dbReference>
<dbReference type="PANTHER" id="PTHR13078">
    <property type="entry name" value="PEROXISOMAL MULTIFUNCTIONAL ENZYME TYPE 2-RELATED"/>
    <property type="match status" value="1"/>
</dbReference>
<dbReference type="OrthoDB" id="5522043at2"/>
<feature type="domain" description="MaoC-like" evidence="2">
    <location>
        <begin position="162"/>
        <end position="273"/>
    </location>
</feature>
<proteinExistence type="predicted"/>
<dbReference type="InterPro" id="IPR029069">
    <property type="entry name" value="HotDog_dom_sf"/>
</dbReference>
<dbReference type="RefSeq" id="WP_073133126.1">
    <property type="nucleotide sequence ID" value="NZ_FQZF01000007.1"/>
</dbReference>
<dbReference type="SUPFAM" id="SSF54637">
    <property type="entry name" value="Thioesterase/thiol ester dehydrase-isomerase"/>
    <property type="match status" value="2"/>
</dbReference>
<dbReference type="GO" id="GO:0003857">
    <property type="term" value="F:(3S)-3-hydroxyacyl-CoA dehydrogenase (NAD+) activity"/>
    <property type="evidence" value="ECO:0007669"/>
    <property type="project" value="TreeGrafter"/>
</dbReference>
<reference evidence="4 5" key="1">
    <citation type="submission" date="2016-11" db="EMBL/GenBank/DDBJ databases">
        <authorList>
            <person name="Jaros S."/>
            <person name="Januszkiewicz K."/>
            <person name="Wedrychowicz H."/>
        </authorList>
    </citation>
    <scope>NUCLEOTIDE SEQUENCE [LARGE SCALE GENOMIC DNA]</scope>
    <source>
        <strain evidence="4 5">DSM 14916</strain>
    </source>
</reference>
<dbReference type="STRING" id="198092.SAMN02745194_01463"/>
<dbReference type="Pfam" id="PF01575">
    <property type="entry name" value="MaoC_dehydratas"/>
    <property type="match status" value="1"/>
</dbReference>
<dbReference type="GO" id="GO:0006635">
    <property type="term" value="P:fatty acid beta-oxidation"/>
    <property type="evidence" value="ECO:0007669"/>
    <property type="project" value="TreeGrafter"/>
</dbReference>
<dbReference type="Gene3D" id="3.10.129.10">
    <property type="entry name" value="Hotdog Thioesterase"/>
    <property type="match status" value="1"/>
</dbReference>
<dbReference type="InterPro" id="IPR002539">
    <property type="entry name" value="MaoC-like_dom"/>
</dbReference>
<evidence type="ECO:0000259" key="2">
    <source>
        <dbReference type="Pfam" id="PF01575"/>
    </source>
</evidence>
<evidence type="ECO:0000259" key="3">
    <source>
        <dbReference type="Pfam" id="PF22622"/>
    </source>
</evidence>
<feature type="domain" description="Peroxisomal multifunctional enzyme type 2-like N-terminal" evidence="3">
    <location>
        <begin position="19"/>
        <end position="145"/>
    </location>
</feature>
<protein>
    <submittedName>
        <fullName evidence="4">N-terminal half of MaoC dehydratase</fullName>
    </submittedName>
</protein>
<keyword evidence="5" id="KW-1185">Reference proteome</keyword>
<dbReference type="Proteomes" id="UP000184387">
    <property type="component" value="Unassembled WGS sequence"/>
</dbReference>
<dbReference type="CDD" id="cd03448">
    <property type="entry name" value="HDE_HSD"/>
    <property type="match status" value="1"/>
</dbReference>
<dbReference type="InterPro" id="IPR054357">
    <property type="entry name" value="MFE-2_N"/>
</dbReference>
<dbReference type="PANTHER" id="PTHR13078:SF56">
    <property type="entry name" value="PEROXISOMAL MULTIFUNCTIONAL ENZYME TYPE 2"/>
    <property type="match status" value="1"/>
</dbReference>
<dbReference type="AlphaFoldDB" id="A0A1M6FIS6"/>
<sequence length="281" mass="30492">MIEYERLLNYPIPEVRQRLTRRDAVFYALSVGLGQDPMDRRQLDYVDADRVLRVLPSMPVVLAHPGFWVAHPDTGVDAVKVVHGEQSITLHAPLPAEGEVIGRTRVTGLVDKGEGKGALLYSEKELRDAGGRLLAVTGSTTFLRGDGGFGGPPGPVKPVNPVPETEPDMVVDLPTRPEQALYYRLNGDDNPLHADPEVAARAGFPRPILHGLCTLGVVAHALLRVLGDYEAGAMRSLSLRFSAPVFPGETIRTEIWRGGAFRARVVERDVVVVNNGAAVFA</sequence>
<feature type="region of interest" description="Disordered" evidence="1">
    <location>
        <begin position="144"/>
        <end position="167"/>
    </location>
</feature>
<dbReference type="GO" id="GO:0044594">
    <property type="term" value="F:17-beta-hydroxysteroid dehydrogenase (NAD+) activity"/>
    <property type="evidence" value="ECO:0007669"/>
    <property type="project" value="TreeGrafter"/>
</dbReference>
<evidence type="ECO:0000256" key="1">
    <source>
        <dbReference type="SAM" id="MobiDB-lite"/>
    </source>
</evidence>
<gene>
    <name evidence="4" type="ORF">SAMN02745194_01463</name>
</gene>
<dbReference type="GO" id="GO:0004300">
    <property type="term" value="F:enoyl-CoA hydratase activity"/>
    <property type="evidence" value="ECO:0007669"/>
    <property type="project" value="TreeGrafter"/>
</dbReference>
<dbReference type="Pfam" id="PF22622">
    <property type="entry name" value="MFE-2_hydrat-2_N"/>
    <property type="match status" value="1"/>
</dbReference>
<evidence type="ECO:0000313" key="5">
    <source>
        <dbReference type="Proteomes" id="UP000184387"/>
    </source>
</evidence>
<evidence type="ECO:0000313" key="4">
    <source>
        <dbReference type="EMBL" id="SHI97563.1"/>
    </source>
</evidence>
<accession>A0A1M6FIS6</accession>
<organism evidence="4 5">
    <name type="scientific">Muricoccus roseus</name>
    <dbReference type="NCBI Taxonomy" id="198092"/>
    <lineage>
        <taxon>Bacteria</taxon>
        <taxon>Pseudomonadati</taxon>
        <taxon>Pseudomonadota</taxon>
        <taxon>Alphaproteobacteria</taxon>
        <taxon>Acetobacterales</taxon>
        <taxon>Roseomonadaceae</taxon>
        <taxon>Muricoccus</taxon>
    </lineage>
</organism>
<name>A0A1M6FIS6_9PROT</name>
<feature type="compositionally biased region" description="Pro residues" evidence="1">
    <location>
        <begin position="152"/>
        <end position="161"/>
    </location>
</feature>